<dbReference type="InterPro" id="IPR024238">
    <property type="entry name" value="IBP39_C"/>
</dbReference>
<proteinExistence type="predicted"/>
<reference evidence="2 3" key="1">
    <citation type="submission" date="2015-07" db="EMBL/GenBank/DDBJ databases">
        <title>Acinetobacter yuneri, a novel member of Acinetobacter calcoaceticus-Acinetobacter baumannii complex isolated from clinical specimen.</title>
        <authorList>
            <person name="Yu Y."/>
        </authorList>
    </citation>
    <scope>NUCLEOTIDE SEQUENCE [LARGE SCALE GENOMIC DNA]</scope>
    <source>
        <strain evidence="2 3">A362</strain>
    </source>
</reference>
<name>A0A1V2V2A6_9GAMM</name>
<evidence type="ECO:0000313" key="3">
    <source>
        <dbReference type="Proteomes" id="UP000189376"/>
    </source>
</evidence>
<sequence>MSLVIAFNLNDFAILATDRRGVLHYGNEKENIILKIDDNYQKLRKIPFGFFASAGDYLIAECFYIECMTETTHKRNLDQILENTYYRYCNLKDVCHFSEMTTILLIAKEFNQNGKTTKDAILEINIEFQHIKIQEVDSMNLVALMANMNPDQNFWNKIGGYLRSSNDFNKFEDFFSYHVCLIKYIWQKQLKFDDLISHHTDFYFHDRRTSKGILLPAERFEKLPLEGSWIQ</sequence>
<comment type="caution">
    <text evidence="2">The sequence shown here is derived from an EMBL/GenBank/DDBJ whole genome shotgun (WGS) entry which is preliminary data.</text>
</comment>
<gene>
    <name evidence="2" type="ORF">AC058_01610</name>
</gene>
<dbReference type="AlphaFoldDB" id="A0A1V2V2A6"/>
<evidence type="ECO:0000313" key="2">
    <source>
        <dbReference type="EMBL" id="ONN56382.1"/>
    </source>
</evidence>
<dbReference type="RefSeq" id="WP_077168341.1">
    <property type="nucleotide sequence ID" value="NZ_LFZS01000001.1"/>
</dbReference>
<dbReference type="Proteomes" id="UP000189376">
    <property type="component" value="Unassembled WGS sequence"/>
</dbReference>
<keyword evidence="3" id="KW-1185">Reference proteome</keyword>
<evidence type="ECO:0000259" key="1">
    <source>
        <dbReference type="Pfam" id="PF11422"/>
    </source>
</evidence>
<accession>A0A1V2V2A6</accession>
<protein>
    <recommendedName>
        <fullName evidence="1">Initiator binding protein 39kDa C-terminal domain-containing protein</fullName>
    </recommendedName>
</protein>
<feature type="domain" description="Initiator binding protein 39kDa C-terminal" evidence="1">
    <location>
        <begin position="72"/>
        <end position="169"/>
    </location>
</feature>
<dbReference type="Pfam" id="PF11422">
    <property type="entry name" value="IBP39"/>
    <property type="match status" value="1"/>
</dbReference>
<organism evidence="2 3">
    <name type="scientific">Acinetobacter genomosp. 33YU</name>
    <dbReference type="NCBI Taxonomy" id="1675530"/>
    <lineage>
        <taxon>Bacteria</taxon>
        <taxon>Pseudomonadati</taxon>
        <taxon>Pseudomonadota</taxon>
        <taxon>Gammaproteobacteria</taxon>
        <taxon>Moraxellales</taxon>
        <taxon>Moraxellaceae</taxon>
        <taxon>Acinetobacter</taxon>
    </lineage>
</organism>
<dbReference type="EMBL" id="LFZS01000001">
    <property type="protein sequence ID" value="ONN56382.1"/>
    <property type="molecule type" value="Genomic_DNA"/>
</dbReference>